<dbReference type="RefSeq" id="WP_269426622.1">
    <property type="nucleotide sequence ID" value="NZ_JAPWGM010000002.1"/>
</dbReference>
<sequence length="128" mass="13801">MNKDIKKFGTGILAAAFGLAIVFIGAAFKADHAKTNTYTFYYSGPSFSKTDVENENNWIYDSSNETVCDDTPQKACTIQVSDTFVNNPASAPTLKTSTNLSAQLHTTLGTAYVIGSADENMLITNRAD</sequence>
<name>A0ABT4L777_9SPHI</name>
<evidence type="ECO:0000313" key="2">
    <source>
        <dbReference type="Proteomes" id="UP001144347"/>
    </source>
</evidence>
<reference evidence="1" key="1">
    <citation type="submission" date="2022-12" db="EMBL/GenBank/DDBJ databases">
        <title>Genome sequence of HCMS5-2.</title>
        <authorList>
            <person name="Woo H."/>
        </authorList>
    </citation>
    <scope>NUCLEOTIDE SEQUENCE</scope>
    <source>
        <strain evidence="1">HCMS5-2</strain>
    </source>
</reference>
<organism evidence="1 2">
    <name type="scientific">Pedobacter punctiformis</name>
    <dbReference type="NCBI Taxonomy" id="3004097"/>
    <lineage>
        <taxon>Bacteria</taxon>
        <taxon>Pseudomonadati</taxon>
        <taxon>Bacteroidota</taxon>
        <taxon>Sphingobacteriia</taxon>
        <taxon>Sphingobacteriales</taxon>
        <taxon>Sphingobacteriaceae</taxon>
        <taxon>Pedobacter</taxon>
    </lineage>
</organism>
<protein>
    <submittedName>
        <fullName evidence="1">Uncharacterized protein</fullName>
    </submittedName>
</protein>
<proteinExistence type="predicted"/>
<gene>
    <name evidence="1" type="ORF">O0955_05935</name>
</gene>
<dbReference type="Proteomes" id="UP001144347">
    <property type="component" value="Unassembled WGS sequence"/>
</dbReference>
<dbReference type="EMBL" id="JAPWGM010000002">
    <property type="protein sequence ID" value="MCZ4243542.1"/>
    <property type="molecule type" value="Genomic_DNA"/>
</dbReference>
<accession>A0ABT4L777</accession>
<keyword evidence="2" id="KW-1185">Reference proteome</keyword>
<evidence type="ECO:0000313" key="1">
    <source>
        <dbReference type="EMBL" id="MCZ4243542.1"/>
    </source>
</evidence>
<comment type="caution">
    <text evidence="1">The sequence shown here is derived from an EMBL/GenBank/DDBJ whole genome shotgun (WGS) entry which is preliminary data.</text>
</comment>